<dbReference type="STRING" id="745531.A0A0C3PLE5"/>
<dbReference type="PANTHER" id="PTHR36223">
    <property type="entry name" value="BETA-LACTAMASE-TYPE TRANSPEPTIDASE FOLD DOMAIN CONTAINING PROTEIN"/>
    <property type="match status" value="1"/>
</dbReference>
<feature type="compositionally biased region" description="Basic residues" evidence="1">
    <location>
        <begin position="280"/>
        <end position="289"/>
    </location>
</feature>
<organism evidence="3 4">
    <name type="scientific">Phlebiopsis gigantea (strain 11061_1 CR5-6)</name>
    <name type="common">White-rot fungus</name>
    <name type="synonym">Peniophora gigantea</name>
    <dbReference type="NCBI Taxonomy" id="745531"/>
    <lineage>
        <taxon>Eukaryota</taxon>
        <taxon>Fungi</taxon>
        <taxon>Dikarya</taxon>
        <taxon>Basidiomycota</taxon>
        <taxon>Agaricomycotina</taxon>
        <taxon>Agaricomycetes</taxon>
        <taxon>Polyporales</taxon>
        <taxon>Phanerochaetaceae</taxon>
        <taxon>Phlebiopsis</taxon>
    </lineage>
</organism>
<keyword evidence="4" id="KW-1185">Reference proteome</keyword>
<name>A0A0C3PLE5_PHLG1</name>
<gene>
    <name evidence="3" type="ORF">PHLGIDRAFT_425005</name>
</gene>
<dbReference type="AlphaFoldDB" id="A0A0C3PLE5"/>
<sequence length="310" mass="34406">MKHGDIELSVKIGDDRLEEYDTVIEDNEATCWIASEEGKNFTILYINTSQHQDMKCCVEIDGRDAEPSLLPHRCRALERGVSTGPDTVLPYAFSRIQLSDDDALRDQYARQSVEQLGSIRIAVHRIKIGEVVVGKPWPTRAVPQAIGPVHERMKKGGAHCVSLGEQVKTKPQNRYTYTALDDANKPHCVFTFRYRSKDILQAQGIIPLIASPRVPPPDTLLPPDALGEADTAASKKRPRHDSVKEDSEDEDNEDEKALQAQVAAAVAQLQHIEAKMAKMKDKKRQKRVKREVSPIQIAGGSGGIIDLTSD</sequence>
<accession>A0A0C3PLE5</accession>
<evidence type="ECO:0000256" key="1">
    <source>
        <dbReference type="SAM" id="MobiDB-lite"/>
    </source>
</evidence>
<reference evidence="3 4" key="1">
    <citation type="journal article" date="2014" name="PLoS Genet.">
        <title>Analysis of the Phlebiopsis gigantea genome, transcriptome and secretome provides insight into its pioneer colonization strategies of wood.</title>
        <authorList>
            <person name="Hori C."/>
            <person name="Ishida T."/>
            <person name="Igarashi K."/>
            <person name="Samejima M."/>
            <person name="Suzuki H."/>
            <person name="Master E."/>
            <person name="Ferreira P."/>
            <person name="Ruiz-Duenas F.J."/>
            <person name="Held B."/>
            <person name="Canessa P."/>
            <person name="Larrondo L.F."/>
            <person name="Schmoll M."/>
            <person name="Druzhinina I.S."/>
            <person name="Kubicek C.P."/>
            <person name="Gaskell J.A."/>
            <person name="Kersten P."/>
            <person name="St John F."/>
            <person name="Glasner J."/>
            <person name="Sabat G."/>
            <person name="Splinter BonDurant S."/>
            <person name="Syed K."/>
            <person name="Yadav J."/>
            <person name="Mgbeahuruike A.C."/>
            <person name="Kovalchuk A."/>
            <person name="Asiegbu F.O."/>
            <person name="Lackner G."/>
            <person name="Hoffmeister D."/>
            <person name="Rencoret J."/>
            <person name="Gutierrez A."/>
            <person name="Sun H."/>
            <person name="Lindquist E."/>
            <person name="Barry K."/>
            <person name="Riley R."/>
            <person name="Grigoriev I.V."/>
            <person name="Henrissat B."/>
            <person name="Kues U."/>
            <person name="Berka R.M."/>
            <person name="Martinez A.T."/>
            <person name="Covert S.F."/>
            <person name="Blanchette R.A."/>
            <person name="Cullen D."/>
        </authorList>
    </citation>
    <scope>NUCLEOTIDE SEQUENCE [LARGE SCALE GENOMIC DNA]</scope>
    <source>
        <strain evidence="3 4">11061_1 CR5-6</strain>
    </source>
</reference>
<feature type="region of interest" description="Disordered" evidence="1">
    <location>
        <begin position="211"/>
        <end position="262"/>
    </location>
</feature>
<feature type="region of interest" description="Disordered" evidence="1">
    <location>
        <begin position="276"/>
        <end position="310"/>
    </location>
</feature>
<dbReference type="HOGENOM" id="CLU_060356_3_1_1"/>
<evidence type="ECO:0000259" key="2">
    <source>
        <dbReference type="Pfam" id="PF25534"/>
    </source>
</evidence>
<evidence type="ECO:0000313" key="3">
    <source>
        <dbReference type="EMBL" id="KIP07268.1"/>
    </source>
</evidence>
<dbReference type="InterPro" id="IPR057678">
    <property type="entry name" value="DUF7918"/>
</dbReference>
<dbReference type="OrthoDB" id="3364132at2759"/>
<evidence type="ECO:0000313" key="4">
    <source>
        <dbReference type="Proteomes" id="UP000053257"/>
    </source>
</evidence>
<proteinExistence type="predicted"/>
<dbReference type="PANTHER" id="PTHR36223:SF1">
    <property type="entry name" value="TRANSCRIPTION ELONGATION FACTOR EAF N-TERMINAL DOMAIN-CONTAINING PROTEIN"/>
    <property type="match status" value="1"/>
</dbReference>
<protein>
    <recommendedName>
        <fullName evidence="2">DUF7918 domain-containing protein</fullName>
    </recommendedName>
</protein>
<dbReference type="Proteomes" id="UP000053257">
    <property type="component" value="Unassembled WGS sequence"/>
</dbReference>
<feature type="domain" description="DUF7918" evidence="2">
    <location>
        <begin position="6"/>
        <end position="207"/>
    </location>
</feature>
<dbReference type="EMBL" id="KN840500">
    <property type="protein sequence ID" value="KIP07268.1"/>
    <property type="molecule type" value="Genomic_DNA"/>
</dbReference>
<dbReference type="Pfam" id="PF25534">
    <property type="entry name" value="DUF7918"/>
    <property type="match status" value="1"/>
</dbReference>